<keyword evidence="2" id="KW-0812">Transmembrane</keyword>
<feature type="region of interest" description="Disordered" evidence="1">
    <location>
        <begin position="36"/>
        <end position="72"/>
    </location>
</feature>
<evidence type="ECO:0000313" key="4">
    <source>
        <dbReference type="Proteomes" id="UP000248889"/>
    </source>
</evidence>
<evidence type="ECO:0000313" key="3">
    <source>
        <dbReference type="EMBL" id="RAG86892.1"/>
    </source>
</evidence>
<comment type="caution">
    <text evidence="3">The sequence shown here is derived from an EMBL/GenBank/DDBJ whole genome shotgun (WGS) entry which is preliminary data.</text>
</comment>
<evidence type="ECO:0008006" key="5">
    <source>
        <dbReference type="Google" id="ProtNLM"/>
    </source>
</evidence>
<organism evidence="3 4">
    <name type="scientific">Streptacidiphilus pinicola</name>
    <dbReference type="NCBI Taxonomy" id="2219663"/>
    <lineage>
        <taxon>Bacteria</taxon>
        <taxon>Bacillati</taxon>
        <taxon>Actinomycetota</taxon>
        <taxon>Actinomycetes</taxon>
        <taxon>Kitasatosporales</taxon>
        <taxon>Streptomycetaceae</taxon>
        <taxon>Streptacidiphilus</taxon>
    </lineage>
</organism>
<sequence>MEDPVAKLGSGSVVTALTAGALAVVAVLAVQAKSSASSTTASAPSGKSPGVSASSTPGAKASPGKAVAVPKDSGTGKRVVYSVGLKRVWLVDPGQSGEPRTFTVQPGSVAPAPGTYAVFRVRQGPYTGSDGKQVKNAVLFTSHEGVIIGFSAAVDGSTPPADPSKKTGGIREALTDGQALFDFAPYDTKVVVVA</sequence>
<evidence type="ECO:0000256" key="2">
    <source>
        <dbReference type="SAM" id="Phobius"/>
    </source>
</evidence>
<accession>A0A2X0INV2</accession>
<reference evidence="3 4" key="1">
    <citation type="submission" date="2018-06" db="EMBL/GenBank/DDBJ databases">
        <title>Streptacidiphilus pinicola sp. nov., isolated from pine grove soil.</title>
        <authorList>
            <person name="Roh S.G."/>
            <person name="Park S."/>
            <person name="Kim M.-K."/>
            <person name="Yun B.-R."/>
            <person name="Park J."/>
            <person name="Kim M.J."/>
            <person name="Kim Y.S."/>
            <person name="Kim S.B."/>
        </authorList>
    </citation>
    <scope>NUCLEOTIDE SEQUENCE [LARGE SCALE GENOMIC DNA]</scope>
    <source>
        <strain evidence="3 4">MMS16-CNU450</strain>
    </source>
</reference>
<keyword evidence="2" id="KW-1133">Transmembrane helix</keyword>
<dbReference type="EMBL" id="QKYN01000017">
    <property type="protein sequence ID" value="RAG86892.1"/>
    <property type="molecule type" value="Genomic_DNA"/>
</dbReference>
<dbReference type="OrthoDB" id="5242394at2"/>
<feature type="transmembrane region" description="Helical" evidence="2">
    <location>
        <begin position="12"/>
        <end position="30"/>
    </location>
</feature>
<dbReference type="RefSeq" id="WP_111499398.1">
    <property type="nucleotide sequence ID" value="NZ_QKYN01000017.1"/>
</dbReference>
<dbReference type="Proteomes" id="UP000248889">
    <property type="component" value="Unassembled WGS sequence"/>
</dbReference>
<keyword evidence="2" id="KW-0472">Membrane</keyword>
<feature type="compositionally biased region" description="Low complexity" evidence="1">
    <location>
        <begin position="36"/>
        <end position="49"/>
    </location>
</feature>
<name>A0A2X0INV2_9ACTN</name>
<protein>
    <recommendedName>
        <fullName evidence="5">L,D-transpeptidase</fullName>
    </recommendedName>
</protein>
<keyword evidence="4" id="KW-1185">Reference proteome</keyword>
<gene>
    <name evidence="3" type="ORF">DN069_03940</name>
</gene>
<proteinExistence type="predicted"/>
<evidence type="ECO:0000256" key="1">
    <source>
        <dbReference type="SAM" id="MobiDB-lite"/>
    </source>
</evidence>
<dbReference type="AlphaFoldDB" id="A0A2X0INV2"/>